<proteinExistence type="predicted"/>
<evidence type="ECO:0000256" key="6">
    <source>
        <dbReference type="SAM" id="Phobius"/>
    </source>
</evidence>
<evidence type="ECO:0000256" key="5">
    <source>
        <dbReference type="ARBA" id="ARBA00023136"/>
    </source>
</evidence>
<protein>
    <submittedName>
        <fullName evidence="7">Cytochrome c oxidase assembly protein</fullName>
    </submittedName>
</protein>
<keyword evidence="8" id="KW-1185">Reference proteome</keyword>
<feature type="transmembrane region" description="Helical" evidence="6">
    <location>
        <begin position="220"/>
        <end position="239"/>
    </location>
</feature>
<accession>A0ABV7X0K8</accession>
<dbReference type="Proteomes" id="UP001595613">
    <property type="component" value="Unassembled WGS sequence"/>
</dbReference>
<reference evidence="8" key="1">
    <citation type="journal article" date="2019" name="Int. J. Syst. Evol. Microbiol.">
        <title>The Global Catalogue of Microorganisms (GCM) 10K type strain sequencing project: providing services to taxonomists for standard genome sequencing and annotation.</title>
        <authorList>
            <consortium name="The Broad Institute Genomics Platform"/>
            <consortium name="The Broad Institute Genome Sequencing Center for Infectious Disease"/>
            <person name="Wu L."/>
            <person name="Ma J."/>
        </authorList>
    </citation>
    <scope>NUCLEOTIDE SEQUENCE [LARGE SCALE GENOMIC DNA]</scope>
    <source>
        <strain evidence="8">KCTC 42281</strain>
    </source>
</reference>
<evidence type="ECO:0000313" key="8">
    <source>
        <dbReference type="Proteomes" id="UP001595613"/>
    </source>
</evidence>
<sequence length="250" mass="26966">MNPASTFSFDMSYCGSPPLPDELWQRWNFDPILLTVLTLLAVVGATWMRHAEGPRRWAFGGAWVLSAVLFVSPLCALTVALFSARVGHHVFLAMVMAPMLALALPAPSVRGLPILPPLAVSSAILWFWHVPDFYVSAFTSPALYWSMQASLLAGFAWFWRGLIWSEAPMAVGVAALSSAMQMGLLGALLVFAPQPLYAPHLATTPAYGLSPLGDQQLGGLIMWVPANLPLMALVLWRLAGALGPGREARG</sequence>
<name>A0ABV7X0K8_9HYPH</name>
<evidence type="ECO:0000256" key="2">
    <source>
        <dbReference type="ARBA" id="ARBA00022475"/>
    </source>
</evidence>
<dbReference type="RefSeq" id="WP_380096432.1">
    <property type="nucleotide sequence ID" value="NZ_JBHRYD010000005.1"/>
</dbReference>
<feature type="transmembrane region" description="Helical" evidence="6">
    <location>
        <begin position="142"/>
        <end position="159"/>
    </location>
</feature>
<dbReference type="Pfam" id="PF09678">
    <property type="entry name" value="Caa3_CtaG"/>
    <property type="match status" value="1"/>
</dbReference>
<feature type="transmembrane region" description="Helical" evidence="6">
    <location>
        <begin position="171"/>
        <end position="192"/>
    </location>
</feature>
<comment type="caution">
    <text evidence="7">The sequence shown here is derived from an EMBL/GenBank/DDBJ whole genome shotgun (WGS) entry which is preliminary data.</text>
</comment>
<keyword evidence="5 6" id="KW-0472">Membrane</keyword>
<comment type="subcellular location">
    <subcellularLocation>
        <location evidence="1">Cell membrane</location>
        <topology evidence="1">Multi-pass membrane protein</topology>
    </subcellularLocation>
</comment>
<keyword evidence="3 6" id="KW-0812">Transmembrane</keyword>
<dbReference type="EMBL" id="JBHRYD010000005">
    <property type="protein sequence ID" value="MFC3704699.1"/>
    <property type="molecule type" value="Genomic_DNA"/>
</dbReference>
<organism evidence="7 8">
    <name type="scientific">Devosia honganensis</name>
    <dbReference type="NCBI Taxonomy" id="1610527"/>
    <lineage>
        <taxon>Bacteria</taxon>
        <taxon>Pseudomonadati</taxon>
        <taxon>Pseudomonadota</taxon>
        <taxon>Alphaproteobacteria</taxon>
        <taxon>Hyphomicrobiales</taxon>
        <taxon>Devosiaceae</taxon>
        <taxon>Devosia</taxon>
    </lineage>
</organism>
<feature type="transmembrane region" description="Helical" evidence="6">
    <location>
        <begin position="60"/>
        <end position="80"/>
    </location>
</feature>
<gene>
    <name evidence="7" type="ORF">ACFOOL_08000</name>
</gene>
<feature type="transmembrane region" description="Helical" evidence="6">
    <location>
        <begin position="111"/>
        <end position="130"/>
    </location>
</feature>
<feature type="transmembrane region" description="Helical" evidence="6">
    <location>
        <begin position="86"/>
        <end position="104"/>
    </location>
</feature>
<keyword evidence="4 6" id="KW-1133">Transmembrane helix</keyword>
<evidence type="ECO:0000256" key="1">
    <source>
        <dbReference type="ARBA" id="ARBA00004651"/>
    </source>
</evidence>
<keyword evidence="2" id="KW-1003">Cell membrane</keyword>
<evidence type="ECO:0000256" key="4">
    <source>
        <dbReference type="ARBA" id="ARBA00022989"/>
    </source>
</evidence>
<dbReference type="InterPro" id="IPR019108">
    <property type="entry name" value="Caa3_assmbl_CtaG-rel"/>
</dbReference>
<evidence type="ECO:0000256" key="3">
    <source>
        <dbReference type="ARBA" id="ARBA00022692"/>
    </source>
</evidence>
<feature type="transmembrane region" description="Helical" evidence="6">
    <location>
        <begin position="31"/>
        <end position="48"/>
    </location>
</feature>
<evidence type="ECO:0000313" key="7">
    <source>
        <dbReference type="EMBL" id="MFC3704699.1"/>
    </source>
</evidence>